<accession>A0ACC2FLE6</accession>
<organism evidence="1 2">
    <name type="scientific">Dallia pectoralis</name>
    <name type="common">Alaska blackfish</name>
    <dbReference type="NCBI Taxonomy" id="75939"/>
    <lineage>
        <taxon>Eukaryota</taxon>
        <taxon>Metazoa</taxon>
        <taxon>Chordata</taxon>
        <taxon>Craniata</taxon>
        <taxon>Vertebrata</taxon>
        <taxon>Euteleostomi</taxon>
        <taxon>Actinopterygii</taxon>
        <taxon>Neopterygii</taxon>
        <taxon>Teleostei</taxon>
        <taxon>Protacanthopterygii</taxon>
        <taxon>Esociformes</taxon>
        <taxon>Umbridae</taxon>
        <taxon>Dallia</taxon>
    </lineage>
</organism>
<keyword evidence="2" id="KW-1185">Reference proteome</keyword>
<dbReference type="Proteomes" id="UP001157502">
    <property type="component" value="Chromosome 25"/>
</dbReference>
<evidence type="ECO:0000313" key="1">
    <source>
        <dbReference type="EMBL" id="KAJ7992060.1"/>
    </source>
</evidence>
<protein>
    <submittedName>
        <fullName evidence="1">Uncharacterized protein</fullName>
    </submittedName>
</protein>
<evidence type="ECO:0000313" key="2">
    <source>
        <dbReference type="Proteomes" id="UP001157502"/>
    </source>
</evidence>
<reference evidence="1" key="1">
    <citation type="submission" date="2021-05" db="EMBL/GenBank/DDBJ databases">
        <authorList>
            <person name="Pan Q."/>
            <person name="Jouanno E."/>
            <person name="Zahm M."/>
            <person name="Klopp C."/>
            <person name="Cabau C."/>
            <person name="Louis A."/>
            <person name="Berthelot C."/>
            <person name="Parey E."/>
            <person name="Roest Crollius H."/>
            <person name="Montfort J."/>
            <person name="Robinson-Rechavi M."/>
            <person name="Bouchez O."/>
            <person name="Lampietro C."/>
            <person name="Lopez Roques C."/>
            <person name="Donnadieu C."/>
            <person name="Postlethwait J."/>
            <person name="Bobe J."/>
            <person name="Dillon D."/>
            <person name="Chandos A."/>
            <person name="von Hippel F."/>
            <person name="Guiguen Y."/>
        </authorList>
    </citation>
    <scope>NUCLEOTIDE SEQUENCE</scope>
    <source>
        <strain evidence="1">YG-Jan2019</strain>
    </source>
</reference>
<gene>
    <name evidence="1" type="ORF">DPEC_G00274650</name>
</gene>
<dbReference type="EMBL" id="CM055752">
    <property type="protein sequence ID" value="KAJ7992060.1"/>
    <property type="molecule type" value="Genomic_DNA"/>
</dbReference>
<sequence length="266" mass="29463">MSYFSSWVDGGLVCCIHDNKGSTIELQIVFCSVLAGIWGLSSVMSDDKHTSVVTEGCSKIIQIHKAPAGQQVPGEPPALGLRGGRRMHQSTLTLGDPQACGRGYTTTHTESYSGRAADGQPLVFFLRDPAYPSQHVTQRHLSDRSTNQTQTHSREVHGPKDVIPFNVLHRLGQNNLSRNREGVAMRKVTNPNEPTLYWTTYCSEHRGSRPAPSSSNGRPTNWHQHNILTGEARSPAGPGKARRPSLERVLWATRRRETECCALRLY</sequence>
<proteinExistence type="predicted"/>
<name>A0ACC2FLE6_DALPE</name>
<comment type="caution">
    <text evidence="1">The sequence shown here is derived from an EMBL/GenBank/DDBJ whole genome shotgun (WGS) entry which is preliminary data.</text>
</comment>